<sequence length="360" mass="40584">MKVAIIGAGVSGLSCAHALELHGIHPTIFEERHTVGELYHHVGALLQLIYRPIKEPLTHIRKNYKLHLAPLAPLLSIEMNTVNRTRTVHGNLGWLFKRGQDQGTLENQLASQVKSRIIFNTHAKFDELQDEFDYIVVATGNNKQPTDQMGNAEPILQTWVRGSVVLGNFDPNKLIMWTNTNYMKSGYAYLTPFSRERASLILIVPNTTKEELEYYWNLFLDLEKLNYHVVDQWEEDHTANYVYPKQVGKVIFVGTCGGFLDPFLGFGQFSAIASGNLAAKSIITNQPFDEVAQELGDIIKSSIAIRERIDTLNNTHYDILVTLLGNPIVSKLVYGTNINYMGHTATILNAIQKHFPLKPK</sequence>
<accession>A0A1E5L9W1</accession>
<dbReference type="PRINTS" id="PR00419">
    <property type="entry name" value="ADXRDTASE"/>
</dbReference>
<protein>
    <recommendedName>
        <fullName evidence="3">Dehydrogenase</fullName>
    </recommendedName>
</protein>
<dbReference type="PANTHER" id="PTHR42685:SF22">
    <property type="entry name" value="CONDITIONED MEDIUM FACTOR RECEPTOR 1"/>
    <property type="match status" value="1"/>
</dbReference>
<gene>
    <name evidence="1" type="ORF">BHU72_01275</name>
</gene>
<proteinExistence type="predicted"/>
<name>A0A1E5L9W1_9FIRM</name>
<dbReference type="InterPro" id="IPR050407">
    <property type="entry name" value="Geranylgeranyl_reductase"/>
</dbReference>
<dbReference type="Gene3D" id="3.50.50.60">
    <property type="entry name" value="FAD/NAD(P)-binding domain"/>
    <property type="match status" value="2"/>
</dbReference>
<evidence type="ECO:0008006" key="3">
    <source>
        <dbReference type="Google" id="ProtNLM"/>
    </source>
</evidence>
<dbReference type="Pfam" id="PF13450">
    <property type="entry name" value="NAD_binding_8"/>
    <property type="match status" value="1"/>
</dbReference>
<dbReference type="STRING" id="1390249.BHU72_01275"/>
<comment type="caution">
    <text evidence="1">The sequence shown here is derived from an EMBL/GenBank/DDBJ whole genome shotgun (WGS) entry which is preliminary data.</text>
</comment>
<dbReference type="EMBL" id="MJAT01000001">
    <property type="protein sequence ID" value="OEH86921.1"/>
    <property type="molecule type" value="Genomic_DNA"/>
</dbReference>
<dbReference type="PANTHER" id="PTHR42685">
    <property type="entry name" value="GERANYLGERANYL DIPHOSPHATE REDUCTASE"/>
    <property type="match status" value="1"/>
</dbReference>
<organism evidence="1 2">
    <name type="scientific">Desulfuribacillus stibiiarsenatis</name>
    <dbReference type="NCBI Taxonomy" id="1390249"/>
    <lineage>
        <taxon>Bacteria</taxon>
        <taxon>Bacillati</taxon>
        <taxon>Bacillota</taxon>
        <taxon>Desulfuribacillia</taxon>
        <taxon>Desulfuribacillales</taxon>
        <taxon>Desulfuribacillaceae</taxon>
        <taxon>Desulfuribacillus</taxon>
    </lineage>
</organism>
<dbReference type="SUPFAM" id="SSF51905">
    <property type="entry name" value="FAD/NAD(P)-binding domain"/>
    <property type="match status" value="1"/>
</dbReference>
<dbReference type="PROSITE" id="PS51257">
    <property type="entry name" value="PROKAR_LIPOPROTEIN"/>
    <property type="match status" value="1"/>
</dbReference>
<dbReference type="Proteomes" id="UP000095255">
    <property type="component" value="Unassembled WGS sequence"/>
</dbReference>
<keyword evidence="2" id="KW-1185">Reference proteome</keyword>
<reference evidence="1 2" key="1">
    <citation type="submission" date="2016-09" db="EMBL/GenBank/DDBJ databases">
        <title>Desulfuribacillus arsenicus sp. nov., an obligately anaerobic, dissimilatory arsenic- and antimonate-reducing bacterium isolated from anoxic sediments.</title>
        <authorList>
            <person name="Abin C.A."/>
            <person name="Hollibaugh J.T."/>
        </authorList>
    </citation>
    <scope>NUCLEOTIDE SEQUENCE [LARGE SCALE GENOMIC DNA]</scope>
    <source>
        <strain evidence="1 2">MLFW-2</strain>
    </source>
</reference>
<evidence type="ECO:0000313" key="2">
    <source>
        <dbReference type="Proteomes" id="UP000095255"/>
    </source>
</evidence>
<dbReference type="RefSeq" id="WP_069700799.1">
    <property type="nucleotide sequence ID" value="NZ_MJAT01000001.1"/>
</dbReference>
<dbReference type="InterPro" id="IPR036188">
    <property type="entry name" value="FAD/NAD-bd_sf"/>
</dbReference>
<dbReference type="AlphaFoldDB" id="A0A1E5L9W1"/>
<evidence type="ECO:0000313" key="1">
    <source>
        <dbReference type="EMBL" id="OEH86921.1"/>
    </source>
</evidence>